<feature type="transmembrane region" description="Helical" evidence="5">
    <location>
        <begin position="14"/>
        <end position="35"/>
    </location>
</feature>
<evidence type="ECO:0000256" key="5">
    <source>
        <dbReference type="SAM" id="Phobius"/>
    </source>
</evidence>
<keyword evidence="2 5" id="KW-0812">Transmembrane</keyword>
<accession>A0AA41Y3Y5</accession>
<evidence type="ECO:0000256" key="3">
    <source>
        <dbReference type="ARBA" id="ARBA00022989"/>
    </source>
</evidence>
<gene>
    <name evidence="6" type="ORF">N2K84_09685</name>
</gene>
<dbReference type="AlphaFoldDB" id="A0AA41Y3Y5"/>
<dbReference type="GO" id="GO:0016020">
    <property type="term" value="C:membrane"/>
    <property type="evidence" value="ECO:0007669"/>
    <property type="project" value="UniProtKB-SubCell"/>
</dbReference>
<comment type="caution">
    <text evidence="6">The sequence shown here is derived from an EMBL/GenBank/DDBJ whole genome shotgun (WGS) entry which is preliminary data.</text>
</comment>
<evidence type="ECO:0000256" key="1">
    <source>
        <dbReference type="ARBA" id="ARBA00004370"/>
    </source>
</evidence>
<dbReference type="InterPro" id="IPR051423">
    <property type="entry name" value="CD225/Dispanin"/>
</dbReference>
<dbReference type="InterPro" id="IPR007593">
    <property type="entry name" value="CD225/Dispanin_fam"/>
</dbReference>
<dbReference type="RefSeq" id="WP_282591602.1">
    <property type="nucleotide sequence ID" value="NZ_JAPAAF010000011.1"/>
</dbReference>
<dbReference type="PANTHER" id="PTHR14948">
    <property type="entry name" value="NG5"/>
    <property type="match status" value="1"/>
</dbReference>
<proteinExistence type="predicted"/>
<protein>
    <submittedName>
        <fullName evidence="6">CD225/dispanin family protein</fullName>
    </submittedName>
</protein>
<evidence type="ECO:0000313" key="7">
    <source>
        <dbReference type="Proteomes" id="UP001163821"/>
    </source>
</evidence>
<dbReference type="EMBL" id="JAPAAF010000011">
    <property type="protein sequence ID" value="MCW0482999.1"/>
    <property type="molecule type" value="Genomic_DNA"/>
</dbReference>
<dbReference type="Proteomes" id="UP001163821">
    <property type="component" value="Unassembled WGS sequence"/>
</dbReference>
<sequence>MENQTVNQKPPKTWLVESILVTILCCLPFGIVGIVNAAKVESRFYAGDIAGAERASSEAGKWTKIGFFIGIAVILIYIILMVLGVAAGIMAN</sequence>
<name>A0AA41Y3Y5_9BACT</name>
<comment type="subcellular location">
    <subcellularLocation>
        <location evidence="1">Membrane</location>
    </subcellularLocation>
</comment>
<dbReference type="PANTHER" id="PTHR14948:SF44">
    <property type="entry name" value="PROLINE-RICH TRANSMEMBRANE PROTEIN 1-LIKE"/>
    <property type="match status" value="1"/>
</dbReference>
<evidence type="ECO:0000256" key="2">
    <source>
        <dbReference type="ARBA" id="ARBA00022692"/>
    </source>
</evidence>
<evidence type="ECO:0000313" key="6">
    <source>
        <dbReference type="EMBL" id="MCW0482999.1"/>
    </source>
</evidence>
<evidence type="ECO:0000256" key="4">
    <source>
        <dbReference type="ARBA" id="ARBA00023136"/>
    </source>
</evidence>
<keyword evidence="3 5" id="KW-1133">Transmembrane helix</keyword>
<keyword evidence="4 5" id="KW-0472">Membrane</keyword>
<keyword evidence="7" id="KW-1185">Reference proteome</keyword>
<dbReference type="Pfam" id="PF04505">
    <property type="entry name" value="CD225"/>
    <property type="match status" value="1"/>
</dbReference>
<reference evidence="6" key="1">
    <citation type="submission" date="2022-10" db="EMBL/GenBank/DDBJ databases">
        <title>Gaoshiqiia sediminis gen. nov., sp. nov., isolated from coastal sediment.</title>
        <authorList>
            <person name="Yu W.X."/>
            <person name="Mu D.S."/>
            <person name="Du J.Z."/>
            <person name="Liang Y.Q."/>
        </authorList>
    </citation>
    <scope>NUCLEOTIDE SEQUENCE</scope>
    <source>
        <strain evidence="6">A06</strain>
    </source>
</reference>
<organism evidence="6 7">
    <name type="scientific">Gaoshiqia sediminis</name>
    <dbReference type="NCBI Taxonomy" id="2986998"/>
    <lineage>
        <taxon>Bacteria</taxon>
        <taxon>Pseudomonadati</taxon>
        <taxon>Bacteroidota</taxon>
        <taxon>Bacteroidia</taxon>
        <taxon>Marinilabiliales</taxon>
        <taxon>Prolixibacteraceae</taxon>
        <taxon>Gaoshiqia</taxon>
    </lineage>
</organism>
<feature type="transmembrane region" description="Helical" evidence="5">
    <location>
        <begin position="65"/>
        <end position="91"/>
    </location>
</feature>